<dbReference type="RefSeq" id="WP_099153179.1">
    <property type="nucleotide sequence ID" value="NZ_PDUD01000032.1"/>
</dbReference>
<feature type="region of interest" description="Disordered" evidence="1">
    <location>
        <begin position="35"/>
        <end position="89"/>
    </location>
</feature>
<name>A0A2D0N464_FLAN2</name>
<reference evidence="2 3" key="1">
    <citation type="submission" date="2017-10" db="EMBL/GenBank/DDBJ databases">
        <title>The draft genome sequence of Lewinella nigricans NBRC 102662.</title>
        <authorList>
            <person name="Wang K."/>
        </authorList>
    </citation>
    <scope>NUCLEOTIDE SEQUENCE [LARGE SCALE GENOMIC DNA]</scope>
    <source>
        <strain evidence="2 3">NBRC 102662</strain>
    </source>
</reference>
<accession>A0A2D0N464</accession>
<feature type="compositionally biased region" description="Basic and acidic residues" evidence="1">
    <location>
        <begin position="35"/>
        <end position="49"/>
    </location>
</feature>
<feature type="compositionally biased region" description="Basic and acidic residues" evidence="1">
    <location>
        <begin position="68"/>
        <end position="78"/>
    </location>
</feature>
<evidence type="ECO:0000313" key="3">
    <source>
        <dbReference type="Proteomes" id="UP000223913"/>
    </source>
</evidence>
<organism evidence="2 3">
    <name type="scientific">Flavilitoribacter nigricans (strain ATCC 23147 / DSM 23189 / NBRC 102662 / NCIMB 1420 / SS-2)</name>
    <name type="common">Lewinella nigricans</name>
    <dbReference type="NCBI Taxonomy" id="1122177"/>
    <lineage>
        <taxon>Bacteria</taxon>
        <taxon>Pseudomonadati</taxon>
        <taxon>Bacteroidota</taxon>
        <taxon>Saprospiria</taxon>
        <taxon>Saprospirales</taxon>
        <taxon>Lewinellaceae</taxon>
        <taxon>Flavilitoribacter</taxon>
    </lineage>
</organism>
<dbReference type="EMBL" id="PDUD01000032">
    <property type="protein sequence ID" value="PHN03342.1"/>
    <property type="molecule type" value="Genomic_DNA"/>
</dbReference>
<sequence length="89" mass="10251">MDQDQLRRHGPKVIFLLLALLLLFLLWPDLTDTGEEKEKVLEDQTRIEQEEQAGIESAEENTTLKPAPELRDEIREVPDTIPTNLDSIK</sequence>
<evidence type="ECO:0000313" key="2">
    <source>
        <dbReference type="EMBL" id="PHN03342.1"/>
    </source>
</evidence>
<dbReference type="AlphaFoldDB" id="A0A2D0N464"/>
<protein>
    <submittedName>
        <fullName evidence="2">Uncharacterized protein</fullName>
    </submittedName>
</protein>
<dbReference type="Proteomes" id="UP000223913">
    <property type="component" value="Unassembled WGS sequence"/>
</dbReference>
<evidence type="ECO:0000256" key="1">
    <source>
        <dbReference type="SAM" id="MobiDB-lite"/>
    </source>
</evidence>
<keyword evidence="3" id="KW-1185">Reference proteome</keyword>
<comment type="caution">
    <text evidence="2">The sequence shown here is derived from an EMBL/GenBank/DDBJ whole genome shotgun (WGS) entry which is preliminary data.</text>
</comment>
<proteinExistence type="predicted"/>
<feature type="compositionally biased region" description="Acidic residues" evidence="1">
    <location>
        <begin position="50"/>
        <end position="59"/>
    </location>
</feature>
<gene>
    <name evidence="2" type="ORF">CRP01_27035</name>
</gene>